<evidence type="ECO:0000313" key="3">
    <source>
        <dbReference type="EMBL" id="KJE90613.1"/>
    </source>
</evidence>
<keyword evidence="4" id="KW-1185">Reference proteome</keyword>
<feature type="region of interest" description="Disordered" evidence="1">
    <location>
        <begin position="94"/>
        <end position="118"/>
    </location>
</feature>
<dbReference type="Pfam" id="PF13621">
    <property type="entry name" value="Cupin_8"/>
    <property type="match status" value="1"/>
</dbReference>
<dbReference type="Gene3D" id="2.60.120.10">
    <property type="entry name" value="Jelly Rolls"/>
    <property type="match status" value="2"/>
</dbReference>
<dbReference type="InParanoid" id="A0A0D2WLD6"/>
<dbReference type="SMART" id="SM00558">
    <property type="entry name" value="JmjC"/>
    <property type="match status" value="1"/>
</dbReference>
<dbReference type="InterPro" id="IPR014710">
    <property type="entry name" value="RmlC-like_jellyroll"/>
</dbReference>
<feature type="compositionally biased region" description="Basic and acidic residues" evidence="1">
    <location>
        <begin position="294"/>
        <end position="316"/>
    </location>
</feature>
<dbReference type="PhylomeDB" id="A0A0D2WLD6"/>
<dbReference type="Proteomes" id="UP000008743">
    <property type="component" value="Unassembled WGS sequence"/>
</dbReference>
<dbReference type="InterPro" id="IPR003347">
    <property type="entry name" value="JmjC_dom"/>
</dbReference>
<accession>A0A0D2WLD6</accession>
<proteinExistence type="predicted"/>
<evidence type="ECO:0000259" key="2">
    <source>
        <dbReference type="SMART" id="SM00558"/>
    </source>
</evidence>
<feature type="domain" description="JmjC" evidence="2">
    <location>
        <begin position="808"/>
        <end position="969"/>
    </location>
</feature>
<reference evidence="4" key="1">
    <citation type="submission" date="2011-02" db="EMBL/GenBank/DDBJ databases">
        <title>The Genome Sequence of Capsaspora owczarzaki ATCC 30864.</title>
        <authorList>
            <person name="Russ C."/>
            <person name="Cuomo C."/>
            <person name="Burger G."/>
            <person name="Gray M.W."/>
            <person name="Holland P.W.H."/>
            <person name="King N."/>
            <person name="Lang F.B.F."/>
            <person name="Roger A.J."/>
            <person name="Ruiz-Trillo I."/>
            <person name="Young S.K."/>
            <person name="Zeng Q."/>
            <person name="Gargeya S."/>
            <person name="Alvarado L."/>
            <person name="Berlin A."/>
            <person name="Chapman S.B."/>
            <person name="Chen Z."/>
            <person name="Freedman E."/>
            <person name="Gellesch M."/>
            <person name="Goldberg J."/>
            <person name="Griggs A."/>
            <person name="Gujja S."/>
            <person name="Heilman E."/>
            <person name="Heiman D."/>
            <person name="Howarth C."/>
            <person name="Mehta T."/>
            <person name="Neiman D."/>
            <person name="Pearson M."/>
            <person name="Roberts A."/>
            <person name="Saif S."/>
            <person name="Shea T."/>
            <person name="Shenoy N."/>
            <person name="Sisk P."/>
            <person name="Stolte C."/>
            <person name="Sykes S."/>
            <person name="White J."/>
            <person name="Yandava C."/>
            <person name="Haas B."/>
            <person name="Nusbaum C."/>
            <person name="Birren B."/>
        </authorList>
    </citation>
    <scope>NUCLEOTIDE SEQUENCE</scope>
    <source>
        <strain evidence="4">ATCC 30864</strain>
    </source>
</reference>
<feature type="region of interest" description="Disordered" evidence="1">
    <location>
        <begin position="289"/>
        <end position="316"/>
    </location>
</feature>
<dbReference type="PANTHER" id="PTHR12461">
    <property type="entry name" value="HYPOXIA-INDUCIBLE FACTOR 1 ALPHA INHIBITOR-RELATED"/>
    <property type="match status" value="1"/>
</dbReference>
<sequence>MRAAATRGLALEHHVARRTLHTLLAAALLLLVMLGGSSSGSNRLLNPLGAARTDPASRPSCAAPSTPVARSMLLRPSSTLLPTGGVGGVLFAEAASSSSPSEQDQPDGLQAAAGNPPPCQYDSCDDQRKCSQDWCDAVLGCVHDHADCAYESFMTSPSARIPQDIVLAFELLDRPHLSVNCSNFRAESRGIMDIVRRWLAPPNSPASTADEQGRIRFDAEDVIALGGTPGYATANARFAVLGYGHHDGPVLLQDFTSDPNTLRIVIARHFYQPALVACFGSNLGMDNSDEDTDALDHEESLGRDRNAQNYRDQAHTEDEADAYFDSPAAALLDTIVHVVDGSELTRFDQAQQQTTRLGFRTNAEPHLLIVSGILRYNAGLQSHDEASVDRFFMQAIELLAAIPRFVPREIIPFPPTKPLAAPTINIVLSSTDKSMVSTFGNPALVNAYTDLSHFNPAVTLKALLAAGASQGSSFLAYAISKGRFCRTWDIEQLGLSAAQIAIIPSSLHPMFPSNQLFDRCLSGGCLASPLDSTCDLIPVTCSDDQFCSPLHGCVPLSAARVDSETAPAAAPFSVAEEYEDVEVEVETVEKRIEHGKEVEEIKKTIEVRRVLVSAVNKAEDKPHYSVKKQAKFDTSPESVNAFVPVAPYEPGRQWTVDHITYRNVRVVNWTPDKSFIKKFKRLKEPVILRGTVVNQWPARTKWTLQYLSAQLGLDVLPAVKRSPIKRFFDPDTRAPLAKFMNITSTYEVVDLPRSEFFDQLIASTPSLRHSTLPSEADLNRIRAFATQQANGEIGPPPTDGSRDPHAGLRLAHGFFTRITPSLLPDIQSSEPMFYSEEDIELGNQFLWISSAGVKTHTHFDQDMNAYAQITGRKRFTFFPPSEHELMYMFPRIHPMWHKSRVDFDQPDLERFPLYRNAHALRADLEPGDLILIPPYTWHHVESLSASVSLSTWSHDFAVYDNMHAVYRHDHMFDLLKNPRGKIYALRLYIELLVDEVYGANSLNDVIANLLRTRYYGLEQLFPAHPDDPFMCYGDNHDDHVIPSAKHILGYANFDVRIMAPHFRHFSAETRDILFRNYLEELAAGVTGPQRVYAFFRYCFNGETFYFTTPQDAEHSLWD</sequence>
<gene>
    <name evidence="3" type="ORF">CAOG_001898</name>
</gene>
<dbReference type="OrthoDB" id="47172at2759"/>
<evidence type="ECO:0000256" key="1">
    <source>
        <dbReference type="SAM" id="MobiDB-lite"/>
    </source>
</evidence>
<dbReference type="EMBL" id="KE346361">
    <property type="protein sequence ID" value="KJE90613.1"/>
    <property type="molecule type" value="Genomic_DNA"/>
</dbReference>
<feature type="compositionally biased region" description="Low complexity" evidence="1">
    <location>
        <begin position="94"/>
        <end position="107"/>
    </location>
</feature>
<protein>
    <recommendedName>
        <fullName evidence="2">JmjC domain-containing protein</fullName>
    </recommendedName>
</protein>
<dbReference type="PANTHER" id="PTHR12461:SF105">
    <property type="entry name" value="HYPOXIA-INDUCIBLE FACTOR 1-ALPHA INHIBITOR"/>
    <property type="match status" value="1"/>
</dbReference>
<dbReference type="AlphaFoldDB" id="A0A0D2WLD6"/>
<dbReference type="eggNOG" id="KOG2132">
    <property type="taxonomic scope" value="Eukaryota"/>
</dbReference>
<name>A0A0D2WLD6_CAPO3</name>
<organism evidence="3 4">
    <name type="scientific">Capsaspora owczarzaki (strain ATCC 30864)</name>
    <dbReference type="NCBI Taxonomy" id="595528"/>
    <lineage>
        <taxon>Eukaryota</taxon>
        <taxon>Filasterea</taxon>
        <taxon>Capsaspora</taxon>
    </lineage>
</organism>
<evidence type="ECO:0000313" key="4">
    <source>
        <dbReference type="Proteomes" id="UP000008743"/>
    </source>
</evidence>
<dbReference type="SUPFAM" id="SSF51197">
    <property type="entry name" value="Clavaminate synthase-like"/>
    <property type="match status" value="1"/>
</dbReference>
<dbReference type="InterPro" id="IPR041667">
    <property type="entry name" value="Cupin_8"/>
</dbReference>